<dbReference type="PANTHER" id="PTHR45872">
    <property type="entry name" value="RHO GUANINE NUCLEOTIDE EXCHANGE FACTOR 2, ISOFORM D"/>
    <property type="match status" value="1"/>
</dbReference>
<dbReference type="Pfam" id="PF09128">
    <property type="entry name" value="RGS-like"/>
    <property type="match status" value="1"/>
</dbReference>
<dbReference type="InterPro" id="IPR044926">
    <property type="entry name" value="RGS_subdomain_2"/>
</dbReference>
<reference evidence="3 4" key="1">
    <citation type="submission" date="2013-11" db="EMBL/GenBank/DDBJ databases">
        <title>Draft genome of the bovine lungworm Dictyocaulus viviparus.</title>
        <authorList>
            <person name="Mitreva M."/>
        </authorList>
    </citation>
    <scope>NUCLEOTIDE SEQUENCE [LARGE SCALE GENOMIC DNA]</scope>
    <source>
        <strain evidence="3 4">HannoverDv2000</strain>
    </source>
</reference>
<organism evidence="3 4">
    <name type="scientific">Dictyocaulus viviparus</name>
    <name type="common">Bovine lungworm</name>
    <dbReference type="NCBI Taxonomy" id="29172"/>
    <lineage>
        <taxon>Eukaryota</taxon>
        <taxon>Metazoa</taxon>
        <taxon>Ecdysozoa</taxon>
        <taxon>Nematoda</taxon>
        <taxon>Chromadorea</taxon>
        <taxon>Rhabditida</taxon>
        <taxon>Rhabditina</taxon>
        <taxon>Rhabditomorpha</taxon>
        <taxon>Strongyloidea</taxon>
        <taxon>Metastrongylidae</taxon>
        <taxon>Dictyocaulus</taxon>
    </lineage>
</organism>
<feature type="domain" description="Regulator of G protein signalling-like" evidence="2">
    <location>
        <begin position="63"/>
        <end position="221"/>
    </location>
</feature>
<evidence type="ECO:0000256" key="1">
    <source>
        <dbReference type="SAM" id="MobiDB-lite"/>
    </source>
</evidence>
<sequence length="241" mass="26857">MGLRDSENREKLDRALKRIVSLQSQLHHVKPVEPPWSQPPMNGDSDDDDTGSSPGKYTEIDSHGPFSNLAELKTHPAHLAMFIDYLLSNASPNSLFFYLITDAFQIAQGAPKDFRRWAFEIFTTFVIPNSPLVIPNSDQSIIQPIDKVSIILSTTVDQICESDVDILKRVFVPGRQRAVADINDHMANFRQKRQFGLDTIFDANQLTHLVRGDSAMETRVCGIVALSLIIHITSSSAAGKK</sequence>
<dbReference type="Proteomes" id="UP000053766">
    <property type="component" value="Unassembled WGS sequence"/>
</dbReference>
<dbReference type="AlphaFoldDB" id="A0A0D8XML0"/>
<dbReference type="PANTHER" id="PTHR45872:SF2">
    <property type="entry name" value="RHO GUANINE NUCLEOTIDE EXCHANGE FACTOR 2, ISOFORM D"/>
    <property type="match status" value="1"/>
</dbReference>
<dbReference type="GO" id="GO:0007186">
    <property type="term" value="P:G protein-coupled receptor signaling pathway"/>
    <property type="evidence" value="ECO:0007669"/>
    <property type="project" value="TreeGrafter"/>
</dbReference>
<evidence type="ECO:0000313" key="4">
    <source>
        <dbReference type="Proteomes" id="UP000053766"/>
    </source>
</evidence>
<dbReference type="GO" id="GO:0005737">
    <property type="term" value="C:cytoplasm"/>
    <property type="evidence" value="ECO:0007669"/>
    <property type="project" value="InterPro"/>
</dbReference>
<evidence type="ECO:0000313" key="3">
    <source>
        <dbReference type="EMBL" id="KJH44987.1"/>
    </source>
</evidence>
<reference evidence="4" key="2">
    <citation type="journal article" date="2016" name="Sci. Rep.">
        <title>Dictyocaulus viviparus genome, variome and transcriptome elucidate lungworm biology and support future intervention.</title>
        <authorList>
            <person name="McNulty S.N."/>
            <person name="Strube C."/>
            <person name="Rosa B.A."/>
            <person name="Martin J.C."/>
            <person name="Tyagi R."/>
            <person name="Choi Y.J."/>
            <person name="Wang Q."/>
            <person name="Hallsworth Pepin K."/>
            <person name="Zhang X."/>
            <person name="Ozersky P."/>
            <person name="Wilson R.K."/>
            <person name="Sternberg P.W."/>
            <person name="Gasser R.B."/>
            <person name="Mitreva M."/>
        </authorList>
    </citation>
    <scope>NUCLEOTIDE SEQUENCE [LARGE SCALE GENOMIC DNA]</scope>
    <source>
        <strain evidence="4">HannoverDv2000</strain>
    </source>
</reference>
<proteinExistence type="predicted"/>
<feature type="region of interest" description="Disordered" evidence="1">
    <location>
        <begin position="25"/>
        <end position="60"/>
    </location>
</feature>
<dbReference type="STRING" id="29172.A0A0D8XML0"/>
<keyword evidence="4" id="KW-1185">Reference proteome</keyword>
<dbReference type="EMBL" id="KN716435">
    <property type="protein sequence ID" value="KJH44987.1"/>
    <property type="molecule type" value="Genomic_DNA"/>
</dbReference>
<gene>
    <name evidence="3" type="ORF">DICVIV_08971</name>
</gene>
<dbReference type="InterPro" id="IPR015212">
    <property type="entry name" value="RGS-like_dom"/>
</dbReference>
<dbReference type="Gene3D" id="1.10.167.10">
    <property type="entry name" value="Regulator of G-protein Signalling 4, domain 2"/>
    <property type="match status" value="1"/>
</dbReference>
<dbReference type="SUPFAM" id="SSF48097">
    <property type="entry name" value="Regulator of G-protein signaling, RGS"/>
    <property type="match status" value="1"/>
</dbReference>
<dbReference type="GO" id="GO:0005085">
    <property type="term" value="F:guanyl-nucleotide exchange factor activity"/>
    <property type="evidence" value="ECO:0007669"/>
    <property type="project" value="InterPro"/>
</dbReference>
<protein>
    <submittedName>
        <fullName evidence="3">Regulator of G protein signaling-like domain protein</fullName>
    </submittedName>
</protein>
<dbReference type="GO" id="GO:0001664">
    <property type="term" value="F:G protein-coupled receptor binding"/>
    <property type="evidence" value="ECO:0007669"/>
    <property type="project" value="TreeGrafter"/>
</dbReference>
<dbReference type="InterPro" id="IPR036305">
    <property type="entry name" value="RGS_sf"/>
</dbReference>
<accession>A0A0D8XML0</accession>
<evidence type="ECO:0000259" key="2">
    <source>
        <dbReference type="Pfam" id="PF09128"/>
    </source>
</evidence>
<name>A0A0D8XML0_DICVI</name>
<dbReference type="OrthoDB" id="2272012at2759"/>